<dbReference type="Pfam" id="PF04695">
    <property type="entry name" value="Pex14_N"/>
    <property type="match status" value="1"/>
</dbReference>
<gene>
    <name evidence="18" type="primary">LOC120260357</name>
</gene>
<keyword evidence="8 14" id="KW-0472">Membrane</keyword>
<evidence type="ECO:0000256" key="12">
    <source>
        <dbReference type="ARBA" id="ARBA00053920"/>
    </source>
</evidence>
<evidence type="ECO:0000256" key="10">
    <source>
        <dbReference type="ARBA" id="ARBA00029502"/>
    </source>
</evidence>
<evidence type="ECO:0000256" key="11">
    <source>
        <dbReference type="ARBA" id="ARBA00029691"/>
    </source>
</evidence>
<keyword evidence="5 14" id="KW-0653">Protein transport</keyword>
<dbReference type="PANTHER" id="PTHR23058:SF0">
    <property type="entry name" value="PEROXISOMAL MEMBRANE PROTEIN PEX14"/>
    <property type="match status" value="1"/>
</dbReference>
<protein>
    <recommendedName>
        <fullName evidence="10 14">Peroxisomal membrane protein PEX14</fullName>
    </recommendedName>
    <alternativeName>
        <fullName evidence="11 14">Peroxin-14</fullName>
    </alternativeName>
</protein>
<feature type="domain" description="Peroxisomal membrane protein PEX14 central plants" evidence="16">
    <location>
        <begin position="91"/>
        <end position="199"/>
    </location>
</feature>
<accession>A0AB40B900</accession>
<evidence type="ECO:0000256" key="4">
    <source>
        <dbReference type="ARBA" id="ARBA00022692"/>
    </source>
</evidence>
<keyword evidence="4" id="KW-0812">Transmembrane</keyword>
<evidence type="ECO:0000256" key="6">
    <source>
        <dbReference type="ARBA" id="ARBA00022989"/>
    </source>
</evidence>
<evidence type="ECO:0000313" key="17">
    <source>
        <dbReference type="Proteomes" id="UP001515500"/>
    </source>
</evidence>
<evidence type="ECO:0000313" key="18">
    <source>
        <dbReference type="RefSeq" id="XP_039123743.1"/>
    </source>
</evidence>
<dbReference type="GO" id="GO:1990429">
    <property type="term" value="C:peroxisomal importomer complex"/>
    <property type="evidence" value="ECO:0007669"/>
    <property type="project" value="TreeGrafter"/>
</dbReference>
<evidence type="ECO:0000256" key="3">
    <source>
        <dbReference type="ARBA" id="ARBA00022448"/>
    </source>
</evidence>
<evidence type="ECO:0000256" key="14">
    <source>
        <dbReference type="RuleBase" id="RU367032"/>
    </source>
</evidence>
<dbReference type="GeneID" id="120260357"/>
<sequence>MKPMVREEMIYNAVNFLSDPNVRSSSIISRREFLEKKGLTQCEIDEAFRRVPDHPHSMNSLVEVAPMNQTNQAGPVTPVSSASTKLKTMSYWPHALVAIGGLAILGTGTLCFKNKVIPWLKTWAGNPVAEEDRAQSSLVQEAAHAAKSAAQAASLVANAIQELHNAKIEERMQFKALKDMMFTQVKQMENMSYMIQKLENRIGNAQYHSTIRNANPWRKVEYSSSGMSFLYPKNDQQLTWKSHDSSESCDQANKTMKVIDIEPEPEVSIPSDIIMENMTRPELPNPVAEMVNSVSNSNSIASHALESEQT</sequence>
<comment type="function">
    <text evidence="12 14">Component of the PEX13-PEX14 docking complex, a translocon channel that specifically mediates the import of peroxisomal cargo proteins bound to PEX5 receptor. The PEX13-PEX14 docking complex forms a large import pore which can be opened to a diameter of about 9 nm. Mechanistically, PEX5 receptor along with cargo proteins associates with the PEX14 subunit of the PEX13-PEX14 docking complex in the cytosol, leading to the insertion of the receptor into the organelle membrane with the concomitant translocation of the cargo into the peroxisome matrix.</text>
</comment>
<reference evidence="18" key="1">
    <citation type="submission" date="2025-08" db="UniProtKB">
        <authorList>
            <consortium name="RefSeq"/>
        </authorList>
    </citation>
    <scope>IDENTIFICATION</scope>
</reference>
<dbReference type="InterPro" id="IPR036388">
    <property type="entry name" value="WH-like_DNA-bd_sf"/>
</dbReference>
<comment type="similarity">
    <text evidence="2 14">Belongs to the peroxin-14 family.</text>
</comment>
<dbReference type="RefSeq" id="XP_039123743.1">
    <property type="nucleotide sequence ID" value="XM_039267809.1"/>
</dbReference>
<keyword evidence="7" id="KW-0811">Translocation</keyword>
<comment type="subunit">
    <text evidence="13">Interacts with PEX13; forming the PEX13-PEX14 docking complex. Interacts with PEX5 (via WxxxF/Y motifs).</text>
</comment>
<feature type="domain" description="Peroxisome membrane anchor protein Pex14p N-terminal" evidence="15">
    <location>
        <begin position="6"/>
        <end position="50"/>
    </location>
</feature>
<keyword evidence="17" id="KW-1185">Reference proteome</keyword>
<proteinExistence type="inferred from homology"/>
<keyword evidence="6" id="KW-1133">Transmembrane helix</keyword>
<comment type="subcellular location">
    <subcellularLocation>
        <location evidence="1">Peroxisome membrane</location>
        <topology evidence="1">Single-pass membrane protein</topology>
    </subcellularLocation>
</comment>
<evidence type="ECO:0000256" key="8">
    <source>
        <dbReference type="ARBA" id="ARBA00023136"/>
    </source>
</evidence>
<dbReference type="InterPro" id="IPR006785">
    <property type="entry name" value="Pex14_N"/>
</dbReference>
<dbReference type="InterPro" id="IPR054154">
    <property type="entry name" value="PEX14-like_M_plants"/>
</dbReference>
<organism evidence="17 18">
    <name type="scientific">Dioscorea cayennensis subsp. rotundata</name>
    <name type="common">White Guinea yam</name>
    <name type="synonym">Dioscorea rotundata</name>
    <dbReference type="NCBI Taxonomy" id="55577"/>
    <lineage>
        <taxon>Eukaryota</taxon>
        <taxon>Viridiplantae</taxon>
        <taxon>Streptophyta</taxon>
        <taxon>Embryophyta</taxon>
        <taxon>Tracheophyta</taxon>
        <taxon>Spermatophyta</taxon>
        <taxon>Magnoliopsida</taxon>
        <taxon>Liliopsida</taxon>
        <taxon>Dioscoreales</taxon>
        <taxon>Dioscoreaceae</taxon>
        <taxon>Dioscorea</taxon>
    </lineage>
</organism>
<evidence type="ECO:0000259" key="16">
    <source>
        <dbReference type="Pfam" id="PF23020"/>
    </source>
</evidence>
<dbReference type="Pfam" id="PF23020">
    <property type="entry name" value="PEX14-like_2nd"/>
    <property type="match status" value="1"/>
</dbReference>
<dbReference type="FunFam" id="1.10.10.10:FF:000217">
    <property type="entry name" value="Peroxisomal membrane protein PEX14"/>
    <property type="match status" value="1"/>
</dbReference>
<dbReference type="GO" id="GO:0016560">
    <property type="term" value="P:protein import into peroxisome matrix, docking"/>
    <property type="evidence" value="ECO:0007669"/>
    <property type="project" value="UniProtKB-UniRule"/>
</dbReference>
<name>A0AB40B900_DIOCR</name>
<evidence type="ECO:0000259" key="15">
    <source>
        <dbReference type="Pfam" id="PF04695"/>
    </source>
</evidence>
<dbReference type="InterPro" id="IPR025655">
    <property type="entry name" value="PEX14"/>
</dbReference>
<keyword evidence="3 14" id="KW-0813">Transport</keyword>
<evidence type="ECO:0000256" key="5">
    <source>
        <dbReference type="ARBA" id="ARBA00022927"/>
    </source>
</evidence>
<keyword evidence="9 14" id="KW-0576">Peroxisome</keyword>
<dbReference type="GO" id="GO:0005102">
    <property type="term" value="F:signaling receptor binding"/>
    <property type="evidence" value="ECO:0007669"/>
    <property type="project" value="TreeGrafter"/>
</dbReference>
<dbReference type="PANTHER" id="PTHR23058">
    <property type="entry name" value="PEROXISOMAL MEMBRANE PROTEIN PEX14"/>
    <property type="match status" value="1"/>
</dbReference>
<evidence type="ECO:0000256" key="13">
    <source>
        <dbReference type="ARBA" id="ARBA00064754"/>
    </source>
</evidence>
<evidence type="ECO:0000256" key="2">
    <source>
        <dbReference type="ARBA" id="ARBA00005443"/>
    </source>
</evidence>
<evidence type="ECO:0000256" key="7">
    <source>
        <dbReference type="ARBA" id="ARBA00023010"/>
    </source>
</evidence>
<evidence type="ECO:0000256" key="9">
    <source>
        <dbReference type="ARBA" id="ARBA00023140"/>
    </source>
</evidence>
<dbReference type="AlphaFoldDB" id="A0AB40B900"/>
<dbReference type="GO" id="GO:0005778">
    <property type="term" value="C:peroxisomal membrane"/>
    <property type="evidence" value="ECO:0007669"/>
    <property type="project" value="UniProtKB-SubCell"/>
</dbReference>
<dbReference type="Proteomes" id="UP001515500">
    <property type="component" value="Chromosome 5"/>
</dbReference>
<evidence type="ECO:0000256" key="1">
    <source>
        <dbReference type="ARBA" id="ARBA00004549"/>
    </source>
</evidence>
<dbReference type="Gene3D" id="1.10.10.10">
    <property type="entry name" value="Winged helix-like DNA-binding domain superfamily/Winged helix DNA-binding domain"/>
    <property type="match status" value="1"/>
</dbReference>